<protein>
    <submittedName>
        <fullName evidence="11">Multidrug effflux MFS transporter</fullName>
    </submittedName>
</protein>
<dbReference type="CDD" id="cd17320">
    <property type="entry name" value="MFS_MdfA_MDR_like"/>
    <property type="match status" value="1"/>
</dbReference>
<dbReference type="Gene3D" id="1.20.1720.10">
    <property type="entry name" value="Multidrug resistance protein D"/>
    <property type="match status" value="1"/>
</dbReference>
<dbReference type="InterPro" id="IPR050189">
    <property type="entry name" value="MFS_Efflux_Transporters"/>
</dbReference>
<evidence type="ECO:0000256" key="5">
    <source>
        <dbReference type="ARBA" id="ARBA00022692"/>
    </source>
</evidence>
<keyword evidence="5 9" id="KW-0812">Transmembrane</keyword>
<keyword evidence="6 9" id="KW-1133">Transmembrane helix</keyword>
<feature type="region of interest" description="Disordered" evidence="8">
    <location>
        <begin position="407"/>
        <end position="465"/>
    </location>
</feature>
<comment type="caution">
    <text evidence="11">The sequence shown here is derived from an EMBL/GenBank/DDBJ whole genome shotgun (WGS) entry which is preliminary data.</text>
</comment>
<proteinExistence type="inferred from homology"/>
<evidence type="ECO:0000256" key="8">
    <source>
        <dbReference type="SAM" id="MobiDB-lite"/>
    </source>
</evidence>
<organism evidence="11 12">
    <name type="scientific">Sinomonas flava</name>
    <dbReference type="NCBI Taxonomy" id="496857"/>
    <lineage>
        <taxon>Bacteria</taxon>
        <taxon>Bacillati</taxon>
        <taxon>Actinomycetota</taxon>
        <taxon>Actinomycetes</taxon>
        <taxon>Micrococcales</taxon>
        <taxon>Micrococcaceae</taxon>
        <taxon>Sinomonas</taxon>
    </lineage>
</organism>
<feature type="transmembrane region" description="Helical" evidence="9">
    <location>
        <begin position="86"/>
        <end position="105"/>
    </location>
</feature>
<dbReference type="InterPro" id="IPR004812">
    <property type="entry name" value="Efflux_drug-R_Bcr/CmlA"/>
</dbReference>
<dbReference type="NCBIfam" id="TIGR00710">
    <property type="entry name" value="efflux_Bcr_CflA"/>
    <property type="match status" value="1"/>
</dbReference>
<feature type="transmembrane region" description="Helical" evidence="9">
    <location>
        <begin position="381"/>
        <end position="401"/>
    </location>
</feature>
<feature type="transmembrane region" description="Helical" evidence="9">
    <location>
        <begin position="354"/>
        <end position="375"/>
    </location>
</feature>
<dbReference type="InterPro" id="IPR005829">
    <property type="entry name" value="Sugar_transporter_CS"/>
</dbReference>
<feature type="transmembrane region" description="Helical" evidence="9">
    <location>
        <begin position="259"/>
        <end position="277"/>
    </location>
</feature>
<feature type="transmembrane region" description="Helical" evidence="9">
    <location>
        <begin position="144"/>
        <end position="169"/>
    </location>
</feature>
<keyword evidence="4" id="KW-1003">Cell membrane</keyword>
<feature type="compositionally biased region" description="Low complexity" evidence="8">
    <location>
        <begin position="436"/>
        <end position="445"/>
    </location>
</feature>
<evidence type="ECO:0000256" key="9">
    <source>
        <dbReference type="SAM" id="Phobius"/>
    </source>
</evidence>
<comment type="similarity">
    <text evidence="2">Belongs to the major facilitator superfamily. Bcr/CmlA family.</text>
</comment>
<reference evidence="12" key="1">
    <citation type="journal article" date="2019" name="Int. J. Syst. Evol. Microbiol.">
        <title>The Global Catalogue of Microorganisms (GCM) 10K type strain sequencing project: providing services to taxonomists for standard genome sequencing and annotation.</title>
        <authorList>
            <consortium name="The Broad Institute Genomics Platform"/>
            <consortium name="The Broad Institute Genome Sequencing Center for Infectious Disease"/>
            <person name="Wu L."/>
            <person name="Ma J."/>
        </authorList>
    </citation>
    <scope>NUCLEOTIDE SEQUENCE [LARGE SCALE GENOMIC DNA]</scope>
    <source>
        <strain evidence="12">JCM 16034</strain>
    </source>
</reference>
<feature type="transmembrane region" description="Helical" evidence="9">
    <location>
        <begin position="111"/>
        <end position="132"/>
    </location>
</feature>
<feature type="transmembrane region" description="Helical" evidence="9">
    <location>
        <begin position="55"/>
        <end position="74"/>
    </location>
</feature>
<evidence type="ECO:0000256" key="1">
    <source>
        <dbReference type="ARBA" id="ARBA00004651"/>
    </source>
</evidence>
<keyword evidence="7 9" id="KW-0472">Membrane</keyword>
<dbReference type="EMBL" id="BAAAQW010000006">
    <property type="protein sequence ID" value="GAA2201019.1"/>
    <property type="molecule type" value="Genomic_DNA"/>
</dbReference>
<dbReference type="PANTHER" id="PTHR43124:SF3">
    <property type="entry name" value="CHLORAMPHENICOL EFFLUX PUMP RV0191"/>
    <property type="match status" value="1"/>
</dbReference>
<name>A0ABP5NN52_9MICC</name>
<dbReference type="InterPro" id="IPR020846">
    <property type="entry name" value="MFS_dom"/>
</dbReference>
<dbReference type="Proteomes" id="UP001500432">
    <property type="component" value="Unassembled WGS sequence"/>
</dbReference>
<evidence type="ECO:0000256" key="6">
    <source>
        <dbReference type="ARBA" id="ARBA00022989"/>
    </source>
</evidence>
<accession>A0ABP5NN52</accession>
<dbReference type="InterPro" id="IPR036259">
    <property type="entry name" value="MFS_trans_sf"/>
</dbReference>
<keyword evidence="12" id="KW-1185">Reference proteome</keyword>
<dbReference type="InterPro" id="IPR011701">
    <property type="entry name" value="MFS"/>
</dbReference>
<evidence type="ECO:0000256" key="7">
    <source>
        <dbReference type="ARBA" id="ARBA00023136"/>
    </source>
</evidence>
<dbReference type="PANTHER" id="PTHR43124">
    <property type="entry name" value="PURINE EFFLUX PUMP PBUE"/>
    <property type="match status" value="1"/>
</dbReference>
<feature type="transmembrane region" description="Helical" evidence="9">
    <location>
        <begin position="317"/>
        <end position="342"/>
    </location>
</feature>
<feature type="transmembrane region" description="Helical" evidence="9">
    <location>
        <begin position="289"/>
        <end position="311"/>
    </location>
</feature>
<sequence>MTETLASVKAAPRAGAGGWLAALLLVLTVFGPISMDLYLPALPALTDELGASTSLAQLTITACLFGLAGGQLIAGPLSDRFGRRRPLLTGVATYVAVSALCAASPTVEALVAARLLQGLAGGVGIVMAQAAGRDVYHGGQLVRFYGRLTVTGGFAAIVGPMLGGALTAVMDWRGLFLVLAVIGAAILVCVATGFRETHPPHARASGGFARNRRNMGLLLADRRFVGAVLVQGFVNAAIFAYLAGATFVLQGIYGLSPQQYAMAFGLNSAGFMAFGYLSGRLSERWSVTGMLAVGLSLCGAGAAGLLVAGLAHVPLAVVMASLFLVVGGAASVSPPSTTLALADYPQMAGTASSVLGAARFAFGGIAAPFVGVAGALSILPLGLVAAVVIALAALAAAAFLFRRPDTPAASPRCCSPSERPGYVSGAWTPRDGAVLPSFGPSSPASGPVPPRGQADGGTFRAAAPR</sequence>
<evidence type="ECO:0000313" key="11">
    <source>
        <dbReference type="EMBL" id="GAA2201019.1"/>
    </source>
</evidence>
<gene>
    <name evidence="11" type="ORF">GCM10009849_23840</name>
</gene>
<dbReference type="SUPFAM" id="SSF103473">
    <property type="entry name" value="MFS general substrate transporter"/>
    <property type="match status" value="1"/>
</dbReference>
<dbReference type="PROSITE" id="PS50850">
    <property type="entry name" value="MFS"/>
    <property type="match status" value="1"/>
</dbReference>
<feature type="transmembrane region" description="Helical" evidence="9">
    <location>
        <begin position="175"/>
        <end position="194"/>
    </location>
</feature>
<comment type="subcellular location">
    <subcellularLocation>
        <location evidence="1">Cell membrane</location>
        <topology evidence="1">Multi-pass membrane protein</topology>
    </subcellularLocation>
</comment>
<feature type="transmembrane region" description="Helical" evidence="9">
    <location>
        <begin position="16"/>
        <end position="35"/>
    </location>
</feature>
<evidence type="ECO:0000259" key="10">
    <source>
        <dbReference type="PROSITE" id="PS50850"/>
    </source>
</evidence>
<evidence type="ECO:0000313" key="12">
    <source>
        <dbReference type="Proteomes" id="UP001500432"/>
    </source>
</evidence>
<feature type="domain" description="Major facilitator superfamily (MFS) profile" evidence="10">
    <location>
        <begin position="20"/>
        <end position="407"/>
    </location>
</feature>
<evidence type="ECO:0000256" key="4">
    <source>
        <dbReference type="ARBA" id="ARBA00022475"/>
    </source>
</evidence>
<dbReference type="Pfam" id="PF07690">
    <property type="entry name" value="MFS_1"/>
    <property type="match status" value="1"/>
</dbReference>
<evidence type="ECO:0000256" key="2">
    <source>
        <dbReference type="ARBA" id="ARBA00006236"/>
    </source>
</evidence>
<feature type="transmembrane region" description="Helical" evidence="9">
    <location>
        <begin position="224"/>
        <end position="253"/>
    </location>
</feature>
<evidence type="ECO:0000256" key="3">
    <source>
        <dbReference type="ARBA" id="ARBA00022448"/>
    </source>
</evidence>
<dbReference type="PROSITE" id="PS00216">
    <property type="entry name" value="SUGAR_TRANSPORT_1"/>
    <property type="match status" value="1"/>
</dbReference>
<keyword evidence="3" id="KW-0813">Transport</keyword>